<evidence type="ECO:0000313" key="2">
    <source>
        <dbReference type="Proteomes" id="UP000268007"/>
    </source>
</evidence>
<gene>
    <name evidence="1" type="ORF">BDD43_1760</name>
</gene>
<comment type="caution">
    <text evidence="1">The sequence shown here is derived from an EMBL/GenBank/DDBJ whole genome shotgun (WGS) entry which is preliminary data.</text>
</comment>
<accession>A0A495IY29</accession>
<dbReference type="EMBL" id="RBKU01000001">
    <property type="protein sequence ID" value="RKR81610.1"/>
    <property type="molecule type" value="Genomic_DNA"/>
</dbReference>
<dbReference type="AlphaFoldDB" id="A0A495IY29"/>
<proteinExistence type="predicted"/>
<dbReference type="Proteomes" id="UP000268007">
    <property type="component" value="Unassembled WGS sequence"/>
</dbReference>
<name>A0A495IY29_9SPHI</name>
<protein>
    <submittedName>
        <fullName evidence="1">Uncharacterized protein</fullName>
    </submittedName>
</protein>
<keyword evidence="2" id="KW-1185">Reference proteome</keyword>
<evidence type="ECO:0000313" key="1">
    <source>
        <dbReference type="EMBL" id="RKR81610.1"/>
    </source>
</evidence>
<reference evidence="1 2" key="1">
    <citation type="submission" date="2018-10" db="EMBL/GenBank/DDBJ databases">
        <title>Genomic Encyclopedia of Archaeal and Bacterial Type Strains, Phase II (KMG-II): from individual species to whole genera.</title>
        <authorList>
            <person name="Goeker M."/>
        </authorList>
    </citation>
    <scope>NUCLEOTIDE SEQUENCE [LARGE SCALE GENOMIC DNA]</scope>
    <source>
        <strain evidence="1 2">DSM 18602</strain>
    </source>
</reference>
<sequence>MRKYILSIWVLLVLFSGLHAFGQKQNVYYLKNNGKEVESINKADFGW</sequence>
<organism evidence="1 2">
    <name type="scientific">Mucilaginibacter gracilis</name>
    <dbReference type="NCBI Taxonomy" id="423350"/>
    <lineage>
        <taxon>Bacteria</taxon>
        <taxon>Pseudomonadati</taxon>
        <taxon>Bacteroidota</taxon>
        <taxon>Sphingobacteriia</taxon>
        <taxon>Sphingobacteriales</taxon>
        <taxon>Sphingobacteriaceae</taxon>
        <taxon>Mucilaginibacter</taxon>
    </lineage>
</organism>